<dbReference type="AlphaFoldDB" id="A0AAP0D2D6"/>
<evidence type="ECO:0000256" key="1">
    <source>
        <dbReference type="SAM" id="Phobius"/>
    </source>
</evidence>
<protein>
    <submittedName>
        <fullName evidence="2">Uncharacterized protein</fullName>
    </submittedName>
</protein>
<gene>
    <name evidence="2" type="ORF">SSX86_016264</name>
</gene>
<keyword evidence="1" id="KW-1133">Transmembrane helix</keyword>
<dbReference type="EMBL" id="JBCNJP010000017">
    <property type="protein sequence ID" value="KAK9064882.1"/>
    <property type="molecule type" value="Genomic_DNA"/>
</dbReference>
<keyword evidence="1" id="KW-0472">Membrane</keyword>
<dbReference type="PANTHER" id="PTHR46837:SF5">
    <property type="entry name" value="PROTEIN MLN51 HOMOLOG"/>
    <property type="match status" value="1"/>
</dbReference>
<organism evidence="2 3">
    <name type="scientific">Deinandra increscens subsp. villosa</name>
    <dbReference type="NCBI Taxonomy" id="3103831"/>
    <lineage>
        <taxon>Eukaryota</taxon>
        <taxon>Viridiplantae</taxon>
        <taxon>Streptophyta</taxon>
        <taxon>Embryophyta</taxon>
        <taxon>Tracheophyta</taxon>
        <taxon>Spermatophyta</taxon>
        <taxon>Magnoliopsida</taxon>
        <taxon>eudicotyledons</taxon>
        <taxon>Gunneridae</taxon>
        <taxon>Pentapetalae</taxon>
        <taxon>asterids</taxon>
        <taxon>campanulids</taxon>
        <taxon>Asterales</taxon>
        <taxon>Asteraceae</taxon>
        <taxon>Asteroideae</taxon>
        <taxon>Heliantheae alliance</taxon>
        <taxon>Madieae</taxon>
        <taxon>Madiinae</taxon>
        <taxon>Deinandra</taxon>
    </lineage>
</organism>
<name>A0AAP0D2D6_9ASTR</name>
<dbReference type="GO" id="GO:0006397">
    <property type="term" value="P:mRNA processing"/>
    <property type="evidence" value="ECO:0007669"/>
    <property type="project" value="InterPro"/>
</dbReference>
<dbReference type="InterPro" id="IPR044796">
    <property type="entry name" value="MLN51_plant"/>
</dbReference>
<feature type="transmembrane region" description="Helical" evidence="1">
    <location>
        <begin position="74"/>
        <end position="97"/>
    </location>
</feature>
<reference evidence="2 3" key="1">
    <citation type="submission" date="2024-04" db="EMBL/GenBank/DDBJ databases">
        <title>The reference genome of an endangered Asteraceae, Deinandra increscens subsp. villosa, native to the Central Coast of California.</title>
        <authorList>
            <person name="Guilliams M."/>
            <person name="Hasenstab-Lehman K."/>
            <person name="Meyer R."/>
            <person name="Mcevoy S."/>
        </authorList>
    </citation>
    <scope>NUCLEOTIDE SEQUENCE [LARGE SCALE GENOMIC DNA]</scope>
    <source>
        <tissue evidence="2">Leaf</tissue>
    </source>
</reference>
<dbReference type="GO" id="GO:0035145">
    <property type="term" value="C:exon-exon junction complex"/>
    <property type="evidence" value="ECO:0007669"/>
    <property type="project" value="InterPro"/>
</dbReference>
<proteinExistence type="predicted"/>
<sequence length="104" mass="11017">MEKYLDEFVMKKDGKHLRDIYEAVVAAGELIVRLKEAVVLLRQHLGGLGVPAVGMAFPGYVGQPNGMGYSEMTWLPVLAGAAGALGAAGLGAPYPYITMVGFSF</sequence>
<comment type="caution">
    <text evidence="2">The sequence shown here is derived from an EMBL/GenBank/DDBJ whole genome shotgun (WGS) entry which is preliminary data.</text>
</comment>
<evidence type="ECO:0000313" key="3">
    <source>
        <dbReference type="Proteomes" id="UP001408789"/>
    </source>
</evidence>
<keyword evidence="3" id="KW-1185">Reference proteome</keyword>
<dbReference type="GO" id="GO:0003729">
    <property type="term" value="F:mRNA binding"/>
    <property type="evidence" value="ECO:0007669"/>
    <property type="project" value="InterPro"/>
</dbReference>
<accession>A0AAP0D2D6</accession>
<dbReference type="PANTHER" id="PTHR46837">
    <property type="entry name" value="PROTEIN MLN51 HOMOLOG"/>
    <property type="match status" value="1"/>
</dbReference>
<keyword evidence="1" id="KW-0812">Transmembrane</keyword>
<evidence type="ECO:0000313" key="2">
    <source>
        <dbReference type="EMBL" id="KAK9064882.1"/>
    </source>
</evidence>
<dbReference type="Proteomes" id="UP001408789">
    <property type="component" value="Unassembled WGS sequence"/>
</dbReference>